<dbReference type="PANTHER" id="PTHR33710:SF80">
    <property type="entry name" value="ENDONUCLEASE_EXONUCLEASE_PHOSPHATASE"/>
    <property type="match status" value="1"/>
</dbReference>
<sequence length="474" mass="54427">MENSMDKGKAIEDRFELDMTNFPALSAIAMRNSFGPLTKGSWCLSSVPPAKGRGWNYATNYQDASNGRNTWNSQWYNVTILSVAAQYIHCLVQDRVGIIDCAITAIYGYNTIEQRKQLWSGLKDIATGNTKSWLLCGDFNAVLYTNDRLMGNPITYTKVQDFADCVANLTLNELAWIGDYYIWSNKQHGVERISNRIDRAFGNYEWMMQWGHVATKYGLPYISDHSPMLLTLYSAPKPSKTPFRFFNIWADHESFIPIVGRVWNQSFTEDKMKNIWIKLKRLRPLFRTLNTGHYRTISMKIEQARTTLEEVQQKIIIAYNDNLIEEEKSLLQNLEKWSTIEESVLRQKARTKWIKLGDSNTKYFAVVMKERSQRKQVNELVSIMGDKLVHPDSIKKEVVDFYKSLMGSAAQSLPVIDRMNMSNGPKLSQMQKLALCAEVTDKEIYNGLCAIDSDKAPGIDGYNAYFFKKACIKQ</sequence>
<keyword evidence="1" id="KW-0175">Coiled coil</keyword>
<name>A0A1U7YI08_NICSY</name>
<dbReference type="PANTHER" id="PTHR33710">
    <property type="entry name" value="BNAC02G09200D PROTEIN"/>
    <property type="match status" value="1"/>
</dbReference>
<keyword evidence="2" id="KW-1185">Reference proteome</keyword>
<feature type="coiled-coil region" evidence="1">
    <location>
        <begin position="294"/>
        <end position="321"/>
    </location>
</feature>
<evidence type="ECO:0000256" key="1">
    <source>
        <dbReference type="SAM" id="Coils"/>
    </source>
</evidence>
<dbReference type="STRING" id="4096.A0A1U7YI08"/>
<gene>
    <name evidence="3" type="primary">LOC104245030</name>
</gene>
<dbReference type="Proteomes" id="UP000189701">
    <property type="component" value="Unplaced"/>
</dbReference>
<accession>A0A1U7YI08</accession>
<evidence type="ECO:0000313" key="2">
    <source>
        <dbReference type="Proteomes" id="UP000189701"/>
    </source>
</evidence>
<reference evidence="2" key="1">
    <citation type="journal article" date="2013" name="Genome Biol.">
        <title>Reference genomes and transcriptomes of Nicotiana sylvestris and Nicotiana tomentosiformis.</title>
        <authorList>
            <person name="Sierro N."/>
            <person name="Battey J.N."/>
            <person name="Ouadi S."/>
            <person name="Bovet L."/>
            <person name="Goepfert S."/>
            <person name="Bakaher N."/>
            <person name="Peitsch M.C."/>
            <person name="Ivanov N.V."/>
        </authorList>
    </citation>
    <scope>NUCLEOTIDE SEQUENCE [LARGE SCALE GENOMIC DNA]</scope>
</reference>
<dbReference type="Gene3D" id="3.60.10.10">
    <property type="entry name" value="Endonuclease/exonuclease/phosphatase"/>
    <property type="match status" value="1"/>
</dbReference>
<evidence type="ECO:0000313" key="3">
    <source>
        <dbReference type="RefSeq" id="XP_009798889.1"/>
    </source>
</evidence>
<dbReference type="eggNOG" id="KOG1075">
    <property type="taxonomic scope" value="Eukaryota"/>
</dbReference>
<proteinExistence type="predicted"/>
<dbReference type="AlphaFoldDB" id="A0A1U7YI08"/>
<dbReference type="OrthoDB" id="852204at2759"/>
<protein>
    <submittedName>
        <fullName evidence="3">Uncharacterized protein LOC104245030</fullName>
    </submittedName>
</protein>
<dbReference type="SUPFAM" id="SSF56219">
    <property type="entry name" value="DNase I-like"/>
    <property type="match status" value="1"/>
</dbReference>
<organism evidence="2 3">
    <name type="scientific">Nicotiana sylvestris</name>
    <name type="common">Wood tobacco</name>
    <name type="synonym">South American tobacco</name>
    <dbReference type="NCBI Taxonomy" id="4096"/>
    <lineage>
        <taxon>Eukaryota</taxon>
        <taxon>Viridiplantae</taxon>
        <taxon>Streptophyta</taxon>
        <taxon>Embryophyta</taxon>
        <taxon>Tracheophyta</taxon>
        <taxon>Spermatophyta</taxon>
        <taxon>Magnoliopsida</taxon>
        <taxon>eudicotyledons</taxon>
        <taxon>Gunneridae</taxon>
        <taxon>Pentapetalae</taxon>
        <taxon>asterids</taxon>
        <taxon>lamiids</taxon>
        <taxon>Solanales</taxon>
        <taxon>Solanaceae</taxon>
        <taxon>Nicotianoideae</taxon>
        <taxon>Nicotianeae</taxon>
        <taxon>Nicotiana</taxon>
    </lineage>
</organism>
<dbReference type="InterPro" id="IPR036691">
    <property type="entry name" value="Endo/exonu/phosph_ase_sf"/>
</dbReference>
<dbReference type="RefSeq" id="XP_009798889.1">
    <property type="nucleotide sequence ID" value="XM_009800587.1"/>
</dbReference>
<reference evidence="3" key="2">
    <citation type="submission" date="2025-08" db="UniProtKB">
        <authorList>
            <consortium name="RefSeq"/>
        </authorList>
    </citation>
    <scope>IDENTIFICATION</scope>
    <source>
        <tissue evidence="3">Leaf</tissue>
    </source>
</reference>